<dbReference type="InterPro" id="IPR038581">
    <property type="entry name" value="ODC_AZ_sf"/>
</dbReference>
<dbReference type="Proteomes" id="UP000237144">
    <property type="component" value="Unassembled WGS sequence"/>
</dbReference>
<comment type="caution">
    <text evidence="1">The sequence shown here is derived from an EMBL/GenBank/DDBJ whole genome shotgun (WGS) entry which is preliminary data.</text>
</comment>
<sequence length="297" mass="30749">MAVDGDEARGTVHSIAPFTCTFPVNADVFSASAFGDPDGSDTVQLSESAASVPFIAVSTTTSANNTTPIKSIRPIIVKRDASVKPPSYDSIFPPSPPLSASSASSSPAESFFSQCHSPTSISSSVYKYRTRLATPTKSHAAPALLSSPISSPASLSSVSPFDVAFNEAAFTAASSVVAPAPVLDQVFPAEAPVHAQPSEDVTVEGLAGSVVENATAATRTMYLVGATAALERELAVNLMDAAADEYACDSLVLALRKDTEGLGDLLHQLLYIGATVVSSFEETGVPKEDYILLGMEL</sequence>
<proteinExistence type="predicted"/>
<dbReference type="Gene3D" id="3.40.630.60">
    <property type="match status" value="1"/>
</dbReference>
<dbReference type="AlphaFoldDB" id="A0A2S5BFY5"/>
<evidence type="ECO:0000313" key="2">
    <source>
        <dbReference type="Proteomes" id="UP000237144"/>
    </source>
</evidence>
<dbReference type="STRING" id="741276.A0A2S5BFY5"/>
<dbReference type="EMBL" id="PJQD01000013">
    <property type="protein sequence ID" value="POY75677.1"/>
    <property type="molecule type" value="Genomic_DNA"/>
</dbReference>
<keyword evidence="2" id="KW-1185">Reference proteome</keyword>
<protein>
    <submittedName>
        <fullName evidence="1">Uncharacterized protein</fullName>
    </submittedName>
</protein>
<name>A0A2S5BFY5_9BASI</name>
<dbReference type="OrthoDB" id="5959761at2759"/>
<accession>A0A2S5BFY5</accession>
<gene>
    <name evidence="1" type="ORF">BMF94_1300</name>
</gene>
<reference evidence="1 2" key="1">
    <citation type="journal article" date="2018" name="Front. Microbiol.">
        <title>Prospects for Fungal Bioremediation of Acidic Radioactive Waste Sites: Characterization and Genome Sequence of Rhodotorula taiwanensis MD1149.</title>
        <authorList>
            <person name="Tkavc R."/>
            <person name="Matrosova V.Y."/>
            <person name="Grichenko O.E."/>
            <person name="Gostincar C."/>
            <person name="Volpe R.P."/>
            <person name="Klimenkova P."/>
            <person name="Gaidamakova E.K."/>
            <person name="Zhou C.E."/>
            <person name="Stewart B.J."/>
            <person name="Lyman M.G."/>
            <person name="Malfatti S.A."/>
            <person name="Rubinfeld B."/>
            <person name="Courtot M."/>
            <person name="Singh J."/>
            <person name="Dalgard C.L."/>
            <person name="Hamilton T."/>
            <person name="Frey K.G."/>
            <person name="Gunde-Cimerman N."/>
            <person name="Dugan L."/>
            <person name="Daly M.J."/>
        </authorList>
    </citation>
    <scope>NUCLEOTIDE SEQUENCE [LARGE SCALE GENOMIC DNA]</scope>
    <source>
        <strain evidence="1 2">MD1149</strain>
    </source>
</reference>
<evidence type="ECO:0000313" key="1">
    <source>
        <dbReference type="EMBL" id="POY75677.1"/>
    </source>
</evidence>
<organism evidence="1 2">
    <name type="scientific">Rhodotorula taiwanensis</name>
    <dbReference type="NCBI Taxonomy" id="741276"/>
    <lineage>
        <taxon>Eukaryota</taxon>
        <taxon>Fungi</taxon>
        <taxon>Dikarya</taxon>
        <taxon>Basidiomycota</taxon>
        <taxon>Pucciniomycotina</taxon>
        <taxon>Microbotryomycetes</taxon>
        <taxon>Sporidiobolales</taxon>
        <taxon>Sporidiobolaceae</taxon>
        <taxon>Rhodotorula</taxon>
    </lineage>
</organism>